<gene>
    <name evidence="7" type="ORF">CYBJADRAFT_120814</name>
</gene>
<keyword evidence="8" id="KW-1185">Reference proteome</keyword>
<accession>A0A1E4SAB2</accession>
<dbReference type="EMBL" id="KV453925">
    <property type="protein sequence ID" value="ODV76460.1"/>
    <property type="molecule type" value="Genomic_DNA"/>
</dbReference>
<dbReference type="GO" id="GO:0008270">
    <property type="term" value="F:zinc ion binding"/>
    <property type="evidence" value="ECO:0007669"/>
    <property type="project" value="UniProtKB-KW"/>
</dbReference>
<evidence type="ECO:0000256" key="2">
    <source>
        <dbReference type="ARBA" id="ARBA00022737"/>
    </source>
</evidence>
<dbReference type="PANTHER" id="PTHR12547:SF18">
    <property type="entry name" value="PROTEIN TIS11"/>
    <property type="match status" value="1"/>
</dbReference>
<organism evidence="7 8">
    <name type="scientific">Cyberlindnera jadinii (strain ATCC 18201 / CBS 1600 / BCRC 20928 / JCM 3617 / NBRC 0987 / NRRL Y-1542)</name>
    <name type="common">Torula yeast</name>
    <name type="synonym">Candida utilis</name>
    <dbReference type="NCBI Taxonomy" id="983966"/>
    <lineage>
        <taxon>Eukaryota</taxon>
        <taxon>Fungi</taxon>
        <taxon>Dikarya</taxon>
        <taxon>Ascomycota</taxon>
        <taxon>Saccharomycotina</taxon>
        <taxon>Saccharomycetes</taxon>
        <taxon>Phaffomycetales</taxon>
        <taxon>Phaffomycetaceae</taxon>
        <taxon>Cyberlindnera</taxon>
    </lineage>
</organism>
<evidence type="ECO:0000313" key="7">
    <source>
        <dbReference type="EMBL" id="ODV76460.1"/>
    </source>
</evidence>
<evidence type="ECO:0000256" key="3">
    <source>
        <dbReference type="ARBA" id="ARBA00022771"/>
    </source>
</evidence>
<feature type="zinc finger region" description="C3H1-type" evidence="5">
    <location>
        <begin position="1"/>
        <end position="28"/>
    </location>
</feature>
<keyword evidence="2" id="KW-0677">Repeat</keyword>
<dbReference type="GO" id="GO:0006879">
    <property type="term" value="P:intracellular iron ion homeostasis"/>
    <property type="evidence" value="ECO:0007669"/>
    <property type="project" value="UniProtKB-ARBA"/>
</dbReference>
<keyword evidence="4 5" id="KW-0862">Zinc</keyword>
<proteinExistence type="predicted"/>
<dbReference type="Pfam" id="PF00642">
    <property type="entry name" value="zf-CCCH"/>
    <property type="match status" value="2"/>
</dbReference>
<evidence type="ECO:0000259" key="6">
    <source>
        <dbReference type="PROSITE" id="PS50103"/>
    </source>
</evidence>
<dbReference type="SMART" id="SM00356">
    <property type="entry name" value="ZnF_C3H1"/>
    <property type="match status" value="2"/>
</dbReference>
<reference evidence="7 8" key="1">
    <citation type="journal article" date="2016" name="Proc. Natl. Acad. Sci. U.S.A.">
        <title>Comparative genomics of biotechnologically important yeasts.</title>
        <authorList>
            <person name="Riley R."/>
            <person name="Haridas S."/>
            <person name="Wolfe K.H."/>
            <person name="Lopes M.R."/>
            <person name="Hittinger C.T."/>
            <person name="Goeker M."/>
            <person name="Salamov A.A."/>
            <person name="Wisecaver J.H."/>
            <person name="Long T.M."/>
            <person name="Calvey C.H."/>
            <person name="Aerts A.L."/>
            <person name="Barry K.W."/>
            <person name="Choi C."/>
            <person name="Clum A."/>
            <person name="Coughlan A.Y."/>
            <person name="Deshpande S."/>
            <person name="Douglass A.P."/>
            <person name="Hanson S.J."/>
            <person name="Klenk H.-P."/>
            <person name="LaButti K.M."/>
            <person name="Lapidus A."/>
            <person name="Lindquist E.A."/>
            <person name="Lipzen A.M."/>
            <person name="Meier-Kolthoff J.P."/>
            <person name="Ohm R.A."/>
            <person name="Otillar R.P."/>
            <person name="Pangilinan J.L."/>
            <person name="Peng Y."/>
            <person name="Rokas A."/>
            <person name="Rosa C.A."/>
            <person name="Scheuner C."/>
            <person name="Sibirny A.A."/>
            <person name="Slot J.C."/>
            <person name="Stielow J.B."/>
            <person name="Sun H."/>
            <person name="Kurtzman C.P."/>
            <person name="Blackwell M."/>
            <person name="Grigoriev I.V."/>
            <person name="Jeffries T.W."/>
        </authorList>
    </citation>
    <scope>NUCLEOTIDE SEQUENCE [LARGE SCALE GENOMIC DNA]</scope>
    <source>
        <strain evidence="8">ATCC 18201 / CBS 1600 / BCRC 20928 / JCM 3617 / NBRC 0987 / NRRL Y-1542</strain>
    </source>
</reference>
<keyword evidence="1 5" id="KW-0479">Metal-binding</keyword>
<dbReference type="GeneID" id="30986732"/>
<keyword evidence="3 5" id="KW-0863">Zinc-finger</keyword>
<dbReference type="Gene3D" id="4.10.1000.10">
    <property type="entry name" value="Zinc finger, CCCH-type"/>
    <property type="match status" value="2"/>
</dbReference>
<dbReference type="InterPro" id="IPR036855">
    <property type="entry name" value="Znf_CCCH_sf"/>
</dbReference>
<dbReference type="PANTHER" id="PTHR12547">
    <property type="entry name" value="CCCH ZINC FINGER/TIS11-RELATED"/>
    <property type="match status" value="1"/>
</dbReference>
<feature type="zinc finger region" description="C3H1-type" evidence="5">
    <location>
        <begin position="38"/>
        <end position="63"/>
    </location>
</feature>
<feature type="non-terminal residue" evidence="7">
    <location>
        <position position="63"/>
    </location>
</feature>
<dbReference type="GO" id="GO:0003729">
    <property type="term" value="F:mRNA binding"/>
    <property type="evidence" value="ECO:0007669"/>
    <property type="project" value="InterPro"/>
</dbReference>
<dbReference type="PROSITE" id="PS50103">
    <property type="entry name" value="ZF_C3H1"/>
    <property type="match status" value="2"/>
</dbReference>
<evidence type="ECO:0000256" key="5">
    <source>
        <dbReference type="PROSITE-ProRule" id="PRU00723"/>
    </source>
</evidence>
<dbReference type="RefSeq" id="XP_020073499.1">
    <property type="nucleotide sequence ID" value="XM_020212336.1"/>
</dbReference>
<feature type="domain" description="C3H1-type" evidence="6">
    <location>
        <begin position="1"/>
        <end position="28"/>
    </location>
</feature>
<dbReference type="InterPro" id="IPR045877">
    <property type="entry name" value="ZFP36-like"/>
</dbReference>
<name>A0A1E4SAB2_CYBJN</name>
<dbReference type="FunFam" id="4.10.1000.10:FF:000018">
    <property type="entry name" value="Zinc finger protein"/>
    <property type="match status" value="1"/>
</dbReference>
<evidence type="ECO:0000256" key="4">
    <source>
        <dbReference type="ARBA" id="ARBA00022833"/>
    </source>
</evidence>
<evidence type="ECO:0000313" key="8">
    <source>
        <dbReference type="Proteomes" id="UP000094389"/>
    </source>
</evidence>
<dbReference type="Proteomes" id="UP000094389">
    <property type="component" value="Unassembled WGS sequence"/>
</dbReference>
<protein>
    <recommendedName>
        <fullName evidence="6">C3H1-type domain-containing protein</fullName>
    </recommendedName>
</protein>
<dbReference type="OrthoDB" id="410307at2759"/>
<dbReference type="FunFam" id="4.10.1000.10:FF:000001">
    <property type="entry name" value="zinc finger CCCH domain-containing protein 15-like"/>
    <property type="match status" value="1"/>
</dbReference>
<dbReference type="OMA" id="WEESGSC"/>
<dbReference type="SUPFAM" id="SSF90229">
    <property type="entry name" value="CCCH zinc finger"/>
    <property type="match status" value="2"/>
</dbReference>
<dbReference type="STRING" id="983966.A0A1E4SAB2"/>
<feature type="non-terminal residue" evidence="7">
    <location>
        <position position="1"/>
    </location>
</feature>
<dbReference type="GO" id="GO:0010468">
    <property type="term" value="P:regulation of gene expression"/>
    <property type="evidence" value="ECO:0007669"/>
    <property type="project" value="UniProtKB-ARBA"/>
</dbReference>
<evidence type="ECO:0000256" key="1">
    <source>
        <dbReference type="ARBA" id="ARBA00022723"/>
    </source>
</evidence>
<dbReference type="AlphaFoldDB" id="A0A1E4SAB2"/>
<feature type="domain" description="C3H1-type" evidence="6">
    <location>
        <begin position="38"/>
        <end position="63"/>
    </location>
</feature>
<dbReference type="InterPro" id="IPR000571">
    <property type="entry name" value="Znf_CCCH"/>
</dbReference>
<sequence>YKTELCSTFQRSGTCPYGSKCQFAHGEHELKAVDRGSKWRSKPCANWSKTGSCRYGNRCCFKH</sequence>